<dbReference type="InterPro" id="IPR031306">
    <property type="entry name" value="CcdC"/>
</dbReference>
<dbReference type="PANTHER" id="PTHR39164:SF1">
    <property type="entry name" value="PROTEIN CCDC"/>
    <property type="match status" value="1"/>
</dbReference>
<dbReference type="KEGG" id="lao:AOX59_04185"/>
<protein>
    <recommendedName>
        <fullName evidence="4">Cytochrome c biogenesis protein CcdC</fullName>
    </recommendedName>
</protein>
<dbReference type="InterPro" id="IPR058247">
    <property type="entry name" value="DUF1453"/>
</dbReference>
<keyword evidence="1" id="KW-0472">Membrane</keyword>
<dbReference type="Proteomes" id="UP000050331">
    <property type="component" value="Chromosome"/>
</dbReference>
<dbReference type="STRING" id="1472767.AOX59_04185"/>
<evidence type="ECO:0000313" key="2">
    <source>
        <dbReference type="EMBL" id="ALX47871.1"/>
    </source>
</evidence>
<reference evidence="2 3" key="1">
    <citation type="submission" date="2016-01" db="EMBL/GenBank/DDBJ databases">
        <title>Complete genome sequence of strain Lentibacillus amyloliquefaciens LAM0015T isolated from saline sediment.</title>
        <authorList>
            <person name="Wang J.-L."/>
            <person name="He M.-X."/>
        </authorList>
    </citation>
    <scope>NUCLEOTIDE SEQUENCE [LARGE SCALE GENOMIC DNA]</scope>
    <source>
        <strain evidence="2 3">LAM0015</strain>
    </source>
</reference>
<feature type="transmembrane region" description="Helical" evidence="1">
    <location>
        <begin position="126"/>
        <end position="144"/>
    </location>
</feature>
<gene>
    <name evidence="2" type="ORF">AOX59_04185</name>
</gene>
<evidence type="ECO:0000313" key="3">
    <source>
        <dbReference type="Proteomes" id="UP000050331"/>
    </source>
</evidence>
<dbReference type="RefSeq" id="WP_068442260.1">
    <property type="nucleotide sequence ID" value="NZ_CP013862.1"/>
</dbReference>
<feature type="transmembrane region" description="Helical" evidence="1">
    <location>
        <begin position="35"/>
        <end position="53"/>
    </location>
</feature>
<feature type="transmembrane region" description="Helical" evidence="1">
    <location>
        <begin position="88"/>
        <end position="114"/>
    </location>
</feature>
<name>A0A0U3WDI3_9BACI</name>
<keyword evidence="1" id="KW-1133">Transmembrane helix</keyword>
<feature type="transmembrane region" description="Helical" evidence="1">
    <location>
        <begin position="59"/>
        <end position="76"/>
    </location>
</feature>
<proteinExistence type="predicted"/>
<accession>A0A0U3WDI3</accession>
<dbReference type="PIRSF" id="PIRSF021441">
    <property type="entry name" value="DUF1453"/>
    <property type="match status" value="1"/>
</dbReference>
<evidence type="ECO:0008006" key="4">
    <source>
        <dbReference type="Google" id="ProtNLM"/>
    </source>
</evidence>
<keyword evidence="3" id="KW-1185">Reference proteome</keyword>
<dbReference type="Pfam" id="PF07301">
    <property type="entry name" value="DUF1453"/>
    <property type="match status" value="1"/>
</dbReference>
<dbReference type="PANTHER" id="PTHR39164">
    <property type="entry name" value="PROTEIN CCDC"/>
    <property type="match status" value="1"/>
</dbReference>
<dbReference type="EMBL" id="CP013862">
    <property type="protein sequence ID" value="ALX47871.1"/>
    <property type="molecule type" value="Genomic_DNA"/>
</dbReference>
<evidence type="ECO:0000256" key="1">
    <source>
        <dbReference type="SAM" id="Phobius"/>
    </source>
</evidence>
<dbReference type="AlphaFoldDB" id="A0A0U3WDI3"/>
<sequence length="160" mass="18144">MFWLTASTIVATFMAIAMIAIRLKAAKKPATVKKIILPPLFMSTGAFMFLFPVFRVDMLQVLEAIVIGVIFSVFLIKTSKFEIKEKDIYLIPSKAFAFILFGLLFIRIIIKLVIGSTISFGETSGMFFLLAFGMIVTWRLAMLYKFKKLEKNLVINRNAI</sequence>
<dbReference type="OrthoDB" id="120091at2"/>
<organism evidence="2 3">
    <name type="scientific">Lentibacillus amyloliquefaciens</name>
    <dbReference type="NCBI Taxonomy" id="1472767"/>
    <lineage>
        <taxon>Bacteria</taxon>
        <taxon>Bacillati</taxon>
        <taxon>Bacillota</taxon>
        <taxon>Bacilli</taxon>
        <taxon>Bacillales</taxon>
        <taxon>Bacillaceae</taxon>
        <taxon>Lentibacillus</taxon>
    </lineage>
</organism>
<feature type="transmembrane region" description="Helical" evidence="1">
    <location>
        <begin position="6"/>
        <end position="23"/>
    </location>
</feature>
<keyword evidence="1" id="KW-0812">Transmembrane</keyword>